<gene>
    <name evidence="5" type="ORF">EXN68_23455</name>
</gene>
<dbReference type="InterPro" id="IPR036390">
    <property type="entry name" value="WH_DNA-bd_sf"/>
</dbReference>
<accession>A0A546X9G2</accession>
<dbReference type="SMART" id="SM00895">
    <property type="entry name" value="FCD"/>
    <property type="match status" value="1"/>
</dbReference>
<dbReference type="Pfam" id="PF07729">
    <property type="entry name" value="FCD"/>
    <property type="match status" value="1"/>
</dbReference>
<dbReference type="SUPFAM" id="SSF48008">
    <property type="entry name" value="GntR ligand-binding domain-like"/>
    <property type="match status" value="1"/>
</dbReference>
<dbReference type="PANTHER" id="PTHR43537:SF53">
    <property type="entry name" value="HTH-TYPE TRANSCRIPTIONAL REPRESSOR NANR"/>
    <property type="match status" value="1"/>
</dbReference>
<keyword evidence="2" id="KW-0238">DNA-binding</keyword>
<evidence type="ECO:0000256" key="1">
    <source>
        <dbReference type="ARBA" id="ARBA00023015"/>
    </source>
</evidence>
<evidence type="ECO:0000256" key="3">
    <source>
        <dbReference type="ARBA" id="ARBA00023163"/>
    </source>
</evidence>
<protein>
    <submittedName>
        <fullName evidence="5">GntR family transcriptional regulator</fullName>
    </submittedName>
</protein>
<keyword evidence="3" id="KW-0804">Transcription</keyword>
<dbReference type="CDD" id="cd07377">
    <property type="entry name" value="WHTH_GntR"/>
    <property type="match status" value="1"/>
</dbReference>
<dbReference type="PROSITE" id="PS50949">
    <property type="entry name" value="HTH_GNTR"/>
    <property type="match status" value="1"/>
</dbReference>
<dbReference type="Pfam" id="PF00392">
    <property type="entry name" value="GntR"/>
    <property type="match status" value="1"/>
</dbReference>
<dbReference type="AlphaFoldDB" id="A0A546X9G2"/>
<dbReference type="SUPFAM" id="SSF46785">
    <property type="entry name" value="Winged helix' DNA-binding domain"/>
    <property type="match status" value="1"/>
</dbReference>
<evidence type="ECO:0000256" key="2">
    <source>
        <dbReference type="ARBA" id="ARBA00023125"/>
    </source>
</evidence>
<sequence length="239" mass="25900">MTLPETTPAAVDATIEDRSLLIRESLRNAIIDRRLAPGTKLSEAEVGALFDVSRTVARAALQILAFEGLVKTERNRGAFVSTPSPEEARQIFASRRLIEPGIIAAAAQRITPADIVRFEHHLVDEAHYMNERGPAARRAEIKASGDFHLLLAALSGNVILQRFMDELVARSSLVVALYGRSGVSSCGHNEHLAILELVAKGDAKGASDLMIHHLDHIEADLDLQPKQGVSLRNALAPLS</sequence>
<dbReference type="InterPro" id="IPR008920">
    <property type="entry name" value="TF_FadR/GntR_C"/>
</dbReference>
<feature type="domain" description="HTH gntR-type" evidence="4">
    <location>
        <begin position="16"/>
        <end position="83"/>
    </location>
</feature>
<evidence type="ECO:0000313" key="5">
    <source>
        <dbReference type="EMBL" id="TRA97385.1"/>
    </source>
</evidence>
<dbReference type="InterPro" id="IPR036388">
    <property type="entry name" value="WH-like_DNA-bd_sf"/>
</dbReference>
<dbReference type="PANTHER" id="PTHR43537">
    <property type="entry name" value="TRANSCRIPTIONAL REGULATOR, GNTR FAMILY"/>
    <property type="match status" value="1"/>
</dbReference>
<dbReference type="GO" id="GO:0003677">
    <property type="term" value="F:DNA binding"/>
    <property type="evidence" value="ECO:0007669"/>
    <property type="project" value="UniProtKB-KW"/>
</dbReference>
<reference evidence="5 6" key="1">
    <citation type="journal article" date="2019" name="Appl. Microbiol. Biotechnol.">
        <title>Differential efficiency of wild type rhizogenic strains for rol gene transformation of plants.</title>
        <authorList>
            <person name="Desmet S."/>
            <person name="De Keyser E."/>
            <person name="Van Vaerenbergh J."/>
            <person name="Baeyen S."/>
            <person name="Van Huylenbroeck J."/>
            <person name="Geelen D."/>
            <person name="Dhooghe E."/>
        </authorList>
    </citation>
    <scope>NUCLEOTIDE SEQUENCE [LARGE SCALE GENOMIC DNA]</scope>
    <source>
        <strain evidence="5 6">GBBC3284</strain>
    </source>
</reference>
<proteinExistence type="predicted"/>
<name>A0A546X9G2_RHIRH</name>
<dbReference type="InterPro" id="IPR000524">
    <property type="entry name" value="Tscrpt_reg_HTH_GntR"/>
</dbReference>
<dbReference type="SMART" id="SM00345">
    <property type="entry name" value="HTH_GNTR"/>
    <property type="match status" value="1"/>
</dbReference>
<dbReference type="OrthoDB" id="7618373at2"/>
<dbReference type="RefSeq" id="WP_142843178.1">
    <property type="nucleotide sequence ID" value="NZ_JARGYQ010000007.1"/>
</dbReference>
<dbReference type="InterPro" id="IPR011711">
    <property type="entry name" value="GntR_C"/>
</dbReference>
<evidence type="ECO:0000259" key="4">
    <source>
        <dbReference type="PROSITE" id="PS50949"/>
    </source>
</evidence>
<evidence type="ECO:0000313" key="6">
    <source>
        <dbReference type="Proteomes" id="UP000315434"/>
    </source>
</evidence>
<dbReference type="Gene3D" id="1.20.120.530">
    <property type="entry name" value="GntR ligand-binding domain-like"/>
    <property type="match status" value="1"/>
</dbReference>
<organism evidence="5 6">
    <name type="scientific">Rhizobium rhizogenes</name>
    <name type="common">Agrobacterium rhizogenes</name>
    <dbReference type="NCBI Taxonomy" id="359"/>
    <lineage>
        <taxon>Bacteria</taxon>
        <taxon>Pseudomonadati</taxon>
        <taxon>Pseudomonadota</taxon>
        <taxon>Alphaproteobacteria</taxon>
        <taxon>Hyphomicrobiales</taxon>
        <taxon>Rhizobiaceae</taxon>
        <taxon>Rhizobium/Agrobacterium group</taxon>
        <taxon>Rhizobium</taxon>
    </lineage>
</organism>
<keyword evidence="1" id="KW-0805">Transcription regulation</keyword>
<dbReference type="Gene3D" id="1.10.10.10">
    <property type="entry name" value="Winged helix-like DNA-binding domain superfamily/Winged helix DNA-binding domain"/>
    <property type="match status" value="1"/>
</dbReference>
<dbReference type="GO" id="GO:0003700">
    <property type="term" value="F:DNA-binding transcription factor activity"/>
    <property type="evidence" value="ECO:0007669"/>
    <property type="project" value="InterPro"/>
</dbReference>
<dbReference type="EMBL" id="SGNY01000010">
    <property type="protein sequence ID" value="TRA97385.1"/>
    <property type="molecule type" value="Genomic_DNA"/>
</dbReference>
<comment type="caution">
    <text evidence="5">The sequence shown here is derived from an EMBL/GenBank/DDBJ whole genome shotgun (WGS) entry which is preliminary data.</text>
</comment>
<dbReference type="Proteomes" id="UP000315434">
    <property type="component" value="Unassembled WGS sequence"/>
</dbReference>